<gene>
    <name evidence="1" type="ORF">METZ01_LOCUS157961</name>
</gene>
<dbReference type="AlphaFoldDB" id="A0A382AVW2"/>
<reference evidence="1" key="1">
    <citation type="submission" date="2018-05" db="EMBL/GenBank/DDBJ databases">
        <authorList>
            <person name="Lanie J.A."/>
            <person name="Ng W.-L."/>
            <person name="Kazmierczak K.M."/>
            <person name="Andrzejewski T.M."/>
            <person name="Davidsen T.M."/>
            <person name="Wayne K.J."/>
            <person name="Tettelin H."/>
            <person name="Glass J.I."/>
            <person name="Rusch D."/>
            <person name="Podicherti R."/>
            <person name="Tsui H.-C.T."/>
            <person name="Winkler M.E."/>
        </authorList>
    </citation>
    <scope>NUCLEOTIDE SEQUENCE</scope>
</reference>
<accession>A0A382AVW2</accession>
<dbReference type="Gene3D" id="1.20.120.450">
    <property type="entry name" value="dinb family like domain"/>
    <property type="match status" value="1"/>
</dbReference>
<sequence>RNYLAHEDTIADNATVDELFMATCDRIDHCLTQLKNIPDERLYQSRSVGRDQLPSTVIGLLFHAAEHTTMHVGQIRTTLKVIRGTP</sequence>
<feature type="non-terminal residue" evidence="1">
    <location>
        <position position="1"/>
    </location>
</feature>
<dbReference type="SUPFAM" id="SSF109854">
    <property type="entry name" value="DinB/YfiT-like putative metalloenzymes"/>
    <property type="match status" value="1"/>
</dbReference>
<dbReference type="InterPro" id="IPR034660">
    <property type="entry name" value="DinB/YfiT-like"/>
</dbReference>
<evidence type="ECO:0000313" key="1">
    <source>
        <dbReference type="EMBL" id="SVB05107.1"/>
    </source>
</evidence>
<proteinExistence type="predicted"/>
<evidence type="ECO:0008006" key="2">
    <source>
        <dbReference type="Google" id="ProtNLM"/>
    </source>
</evidence>
<protein>
    <recommendedName>
        <fullName evidence="2">DinB-like domain-containing protein</fullName>
    </recommendedName>
</protein>
<organism evidence="1">
    <name type="scientific">marine metagenome</name>
    <dbReference type="NCBI Taxonomy" id="408172"/>
    <lineage>
        <taxon>unclassified sequences</taxon>
        <taxon>metagenomes</taxon>
        <taxon>ecological metagenomes</taxon>
    </lineage>
</organism>
<dbReference type="EMBL" id="UINC01026871">
    <property type="protein sequence ID" value="SVB05107.1"/>
    <property type="molecule type" value="Genomic_DNA"/>
</dbReference>
<name>A0A382AVW2_9ZZZZ</name>